<dbReference type="EMBL" id="AMZH03020170">
    <property type="protein sequence ID" value="RRT39448.1"/>
    <property type="molecule type" value="Genomic_DNA"/>
</dbReference>
<feature type="non-terminal residue" evidence="1">
    <location>
        <position position="164"/>
    </location>
</feature>
<protein>
    <submittedName>
        <fullName evidence="1">Uncharacterized protein</fullName>
    </submittedName>
</protein>
<organism evidence="1 2">
    <name type="scientific">Ensete ventricosum</name>
    <name type="common">Abyssinian banana</name>
    <name type="synonym">Musa ensete</name>
    <dbReference type="NCBI Taxonomy" id="4639"/>
    <lineage>
        <taxon>Eukaryota</taxon>
        <taxon>Viridiplantae</taxon>
        <taxon>Streptophyta</taxon>
        <taxon>Embryophyta</taxon>
        <taxon>Tracheophyta</taxon>
        <taxon>Spermatophyta</taxon>
        <taxon>Magnoliopsida</taxon>
        <taxon>Liliopsida</taxon>
        <taxon>Zingiberales</taxon>
        <taxon>Musaceae</taxon>
        <taxon>Ensete</taxon>
    </lineage>
</organism>
<gene>
    <name evidence="1" type="ORF">B296_00034287</name>
</gene>
<sequence>MGISSSNAPGDFGTTDALVAMRSFFNVDSIVTTRRLVEGRKNYFIPPEYELHVPLQGERPYDTFPATKAGSHVSSSFPTTGAEASRPSLRKRLWKVVAEQLANSLGNTARTYVDKGKGMVELEGVPEWRYTMRELCEVEDRAGADKYFASIMTWLKCTDTERTL</sequence>
<proteinExistence type="predicted"/>
<evidence type="ECO:0000313" key="1">
    <source>
        <dbReference type="EMBL" id="RRT39448.1"/>
    </source>
</evidence>
<name>A0A426XIW0_ENSVE</name>
<reference evidence="1 2" key="1">
    <citation type="journal article" date="2014" name="Agronomy (Basel)">
        <title>A Draft Genome Sequence for Ensete ventricosum, the Drought-Tolerant Tree Against Hunger.</title>
        <authorList>
            <person name="Harrison J."/>
            <person name="Moore K.A."/>
            <person name="Paszkiewicz K."/>
            <person name="Jones T."/>
            <person name="Grant M."/>
            <person name="Ambacheew D."/>
            <person name="Muzemil S."/>
            <person name="Studholme D.J."/>
        </authorList>
    </citation>
    <scope>NUCLEOTIDE SEQUENCE [LARGE SCALE GENOMIC DNA]</scope>
</reference>
<dbReference type="AlphaFoldDB" id="A0A426XIW0"/>
<accession>A0A426XIW0</accession>
<comment type="caution">
    <text evidence="1">The sequence shown here is derived from an EMBL/GenBank/DDBJ whole genome shotgun (WGS) entry which is preliminary data.</text>
</comment>
<dbReference type="Proteomes" id="UP000287651">
    <property type="component" value="Unassembled WGS sequence"/>
</dbReference>
<evidence type="ECO:0000313" key="2">
    <source>
        <dbReference type="Proteomes" id="UP000287651"/>
    </source>
</evidence>